<name>A0A1G2JL62_9BACT</name>
<sequence>MKNWSTNTKNLKKNKEKYAIWKLEQLVNFGLGKKKIKKSELKKYWKVIDIDPFKRKFLALFIK</sequence>
<accession>A0A1G2JL62</accession>
<organism evidence="1 2">
    <name type="scientific">Candidatus Staskawiczbacteria bacterium RIFOXYD1_FULL_32_13</name>
    <dbReference type="NCBI Taxonomy" id="1802234"/>
    <lineage>
        <taxon>Bacteria</taxon>
        <taxon>Candidatus Staskawicziibacteriota</taxon>
    </lineage>
</organism>
<proteinExistence type="predicted"/>
<evidence type="ECO:0000313" key="2">
    <source>
        <dbReference type="Proteomes" id="UP000178935"/>
    </source>
</evidence>
<reference evidence="1 2" key="1">
    <citation type="journal article" date="2016" name="Nat. Commun.">
        <title>Thousands of microbial genomes shed light on interconnected biogeochemical processes in an aquifer system.</title>
        <authorList>
            <person name="Anantharaman K."/>
            <person name="Brown C.T."/>
            <person name="Hug L.A."/>
            <person name="Sharon I."/>
            <person name="Castelle C.J."/>
            <person name="Probst A.J."/>
            <person name="Thomas B.C."/>
            <person name="Singh A."/>
            <person name="Wilkins M.J."/>
            <person name="Karaoz U."/>
            <person name="Brodie E.L."/>
            <person name="Williams K.H."/>
            <person name="Hubbard S.S."/>
            <person name="Banfield J.F."/>
        </authorList>
    </citation>
    <scope>NUCLEOTIDE SEQUENCE [LARGE SCALE GENOMIC DNA]</scope>
</reference>
<evidence type="ECO:0000313" key="1">
    <source>
        <dbReference type="EMBL" id="OGZ87886.1"/>
    </source>
</evidence>
<gene>
    <name evidence="1" type="ORF">A2561_01040</name>
</gene>
<dbReference type="Proteomes" id="UP000178935">
    <property type="component" value="Unassembled WGS sequence"/>
</dbReference>
<protein>
    <submittedName>
        <fullName evidence="1">Uncharacterized protein</fullName>
    </submittedName>
</protein>
<dbReference type="AlphaFoldDB" id="A0A1G2JL62"/>
<comment type="caution">
    <text evidence="1">The sequence shown here is derived from an EMBL/GenBank/DDBJ whole genome shotgun (WGS) entry which is preliminary data.</text>
</comment>
<dbReference type="EMBL" id="MHPU01000036">
    <property type="protein sequence ID" value="OGZ87886.1"/>
    <property type="molecule type" value="Genomic_DNA"/>
</dbReference>